<feature type="domain" description="CENP-V/GFA" evidence="5">
    <location>
        <begin position="6"/>
        <end position="120"/>
    </location>
</feature>
<dbReference type="InterPro" id="IPR006913">
    <property type="entry name" value="CENP-V/GFA"/>
</dbReference>
<dbReference type="PANTHER" id="PTHR33337">
    <property type="entry name" value="GFA DOMAIN-CONTAINING PROTEIN"/>
    <property type="match status" value="1"/>
</dbReference>
<reference evidence="6 7" key="1">
    <citation type="submission" date="2013-03" db="EMBL/GenBank/DDBJ databases">
        <title>Salinisphaera dokdonensis CL-ES53 Genome Sequencing.</title>
        <authorList>
            <person name="Li C."/>
            <person name="Lai Q."/>
            <person name="Shao Z."/>
        </authorList>
    </citation>
    <scope>NUCLEOTIDE SEQUENCE [LARGE SCALE GENOMIC DNA]</scope>
    <source>
        <strain evidence="6 7">CL-ES53</strain>
    </source>
</reference>
<organism evidence="6 7">
    <name type="scientific">Salinisphaera dokdonensis CL-ES53</name>
    <dbReference type="NCBI Taxonomy" id="1304272"/>
    <lineage>
        <taxon>Bacteria</taxon>
        <taxon>Pseudomonadati</taxon>
        <taxon>Pseudomonadota</taxon>
        <taxon>Gammaproteobacteria</taxon>
        <taxon>Salinisphaerales</taxon>
        <taxon>Salinisphaeraceae</taxon>
        <taxon>Salinisphaera</taxon>
    </lineage>
</organism>
<evidence type="ECO:0000256" key="1">
    <source>
        <dbReference type="ARBA" id="ARBA00005495"/>
    </source>
</evidence>
<protein>
    <recommendedName>
        <fullName evidence="5">CENP-V/GFA domain-containing protein</fullName>
    </recommendedName>
</protein>
<keyword evidence="3" id="KW-0862">Zinc</keyword>
<dbReference type="SUPFAM" id="SSF51316">
    <property type="entry name" value="Mss4-like"/>
    <property type="match status" value="1"/>
</dbReference>
<name>A0ABV2AYB8_9GAMM</name>
<dbReference type="Pfam" id="PF04828">
    <property type="entry name" value="GFA"/>
    <property type="match status" value="1"/>
</dbReference>
<dbReference type="RefSeq" id="WP_353109238.1">
    <property type="nucleotide sequence ID" value="NZ_APND01000001.1"/>
</dbReference>
<proteinExistence type="inferred from homology"/>
<sequence>MSEPTYVLSCDCGHVTMTARGEPKLSLYCHCGSCRALYTNDVLSLTGWSDDNVDVPDESVLFDHKMSDRQMRRFGCPKCGMIMYGRHSPGIPVIPHGVFRKNNGGELPAALAPTLHLFYRERVLDIDDDLPKSEGGEMIGIDG</sequence>
<comment type="similarity">
    <text evidence="1">Belongs to the Gfa family.</text>
</comment>
<evidence type="ECO:0000313" key="7">
    <source>
        <dbReference type="Proteomes" id="UP001460888"/>
    </source>
</evidence>
<evidence type="ECO:0000259" key="5">
    <source>
        <dbReference type="PROSITE" id="PS51891"/>
    </source>
</evidence>
<dbReference type="Proteomes" id="UP001460888">
    <property type="component" value="Unassembled WGS sequence"/>
</dbReference>
<keyword evidence="7" id="KW-1185">Reference proteome</keyword>
<dbReference type="Gene3D" id="3.90.1590.10">
    <property type="entry name" value="glutathione-dependent formaldehyde- activating enzyme (gfa)"/>
    <property type="match status" value="1"/>
</dbReference>
<dbReference type="InterPro" id="IPR011057">
    <property type="entry name" value="Mss4-like_sf"/>
</dbReference>
<dbReference type="PANTHER" id="PTHR33337:SF40">
    <property type="entry name" value="CENP-V_GFA DOMAIN-CONTAINING PROTEIN-RELATED"/>
    <property type="match status" value="1"/>
</dbReference>
<comment type="caution">
    <text evidence="6">The sequence shown here is derived from an EMBL/GenBank/DDBJ whole genome shotgun (WGS) entry which is preliminary data.</text>
</comment>
<keyword evidence="4" id="KW-0456">Lyase</keyword>
<gene>
    <name evidence="6" type="ORF">SADO_03415</name>
</gene>
<evidence type="ECO:0000313" key="6">
    <source>
        <dbReference type="EMBL" id="MES1928272.1"/>
    </source>
</evidence>
<accession>A0ABV2AYB8</accession>
<keyword evidence="2" id="KW-0479">Metal-binding</keyword>
<evidence type="ECO:0000256" key="4">
    <source>
        <dbReference type="ARBA" id="ARBA00023239"/>
    </source>
</evidence>
<dbReference type="EMBL" id="APND01000001">
    <property type="protein sequence ID" value="MES1928272.1"/>
    <property type="molecule type" value="Genomic_DNA"/>
</dbReference>
<dbReference type="PROSITE" id="PS51891">
    <property type="entry name" value="CENP_V_GFA"/>
    <property type="match status" value="1"/>
</dbReference>
<evidence type="ECO:0000256" key="3">
    <source>
        <dbReference type="ARBA" id="ARBA00022833"/>
    </source>
</evidence>
<evidence type="ECO:0000256" key="2">
    <source>
        <dbReference type="ARBA" id="ARBA00022723"/>
    </source>
</evidence>